<feature type="compositionally biased region" description="Basic and acidic residues" evidence="1">
    <location>
        <begin position="115"/>
        <end position="125"/>
    </location>
</feature>
<dbReference type="GO" id="GO:0003677">
    <property type="term" value="F:DNA binding"/>
    <property type="evidence" value="ECO:0007669"/>
    <property type="project" value="InterPro"/>
</dbReference>
<evidence type="ECO:0000256" key="1">
    <source>
        <dbReference type="SAM" id="MobiDB-lite"/>
    </source>
</evidence>
<protein>
    <submittedName>
        <fullName evidence="3">Kinectin</fullName>
    </submittedName>
</protein>
<evidence type="ECO:0000259" key="2">
    <source>
        <dbReference type="Pfam" id="PF01498"/>
    </source>
</evidence>
<dbReference type="Proteomes" id="UP000887159">
    <property type="component" value="Unassembled WGS sequence"/>
</dbReference>
<dbReference type="Pfam" id="PF01498">
    <property type="entry name" value="HTH_Tnp_Tc3_2"/>
    <property type="match status" value="1"/>
</dbReference>
<feature type="domain" description="Transposase Tc1-like" evidence="2">
    <location>
        <begin position="143"/>
        <end position="213"/>
    </location>
</feature>
<sequence length="262" mass="30494">MEEMHRLIRDRIGIASEKRKTRYDATGHDFHEGDKVWLWNPKRHKGLSPKLQTNWEGYVDSDNDSAKSQPSSGRSSPVQDSNEILKSGSPLKLPPRPPPPVKLAAPPKRPPPPKKKIESGEELSPKRKKKCGRKPIFTSRSGRSLKKICLENRFAKTKMIKSQLQDINVNAYGRTVRRKLKDLNFKTCRPARKPKLTPAMKANRRNWAKQWRDKDVEFWRSICLLEDVPLNIYRDMRFQQDGWPAHYACPVKEYLNMEYPVI</sequence>
<keyword evidence="4" id="KW-1185">Reference proteome</keyword>
<feature type="compositionally biased region" description="Polar residues" evidence="1">
    <location>
        <begin position="66"/>
        <end position="84"/>
    </location>
</feature>
<dbReference type="EMBL" id="BMAU01021309">
    <property type="protein sequence ID" value="GFY12054.1"/>
    <property type="molecule type" value="Genomic_DNA"/>
</dbReference>
<reference evidence="3" key="1">
    <citation type="submission" date="2020-08" db="EMBL/GenBank/DDBJ databases">
        <title>Multicomponent nature underlies the extraordinary mechanical properties of spider dragline silk.</title>
        <authorList>
            <person name="Kono N."/>
            <person name="Nakamura H."/>
            <person name="Mori M."/>
            <person name="Yoshida Y."/>
            <person name="Ohtoshi R."/>
            <person name="Malay A.D."/>
            <person name="Moran D.A.P."/>
            <person name="Tomita M."/>
            <person name="Numata K."/>
            <person name="Arakawa K."/>
        </authorList>
    </citation>
    <scope>NUCLEOTIDE SEQUENCE</scope>
</reference>
<comment type="caution">
    <text evidence="3">The sequence shown here is derived from an EMBL/GenBank/DDBJ whole genome shotgun (WGS) entry which is preliminary data.</text>
</comment>
<evidence type="ECO:0000313" key="3">
    <source>
        <dbReference type="EMBL" id="GFY12054.1"/>
    </source>
</evidence>
<proteinExistence type="predicted"/>
<feature type="compositionally biased region" description="Basic and acidic residues" evidence="1">
    <location>
        <begin position="1"/>
        <end position="35"/>
    </location>
</feature>
<gene>
    <name evidence="3" type="primary">NCL1_32760</name>
    <name evidence="3" type="ORF">TNCV_4975541</name>
</gene>
<dbReference type="InterPro" id="IPR002492">
    <property type="entry name" value="Transposase_Tc1-like"/>
</dbReference>
<dbReference type="GO" id="GO:0015074">
    <property type="term" value="P:DNA integration"/>
    <property type="evidence" value="ECO:0007669"/>
    <property type="project" value="InterPro"/>
</dbReference>
<dbReference type="AlphaFoldDB" id="A0A8X6VLN1"/>
<dbReference type="PRINTS" id="PR00806">
    <property type="entry name" value="VINCULIN"/>
</dbReference>
<accession>A0A8X6VLN1</accession>
<dbReference type="GO" id="GO:0006313">
    <property type="term" value="P:DNA transposition"/>
    <property type="evidence" value="ECO:0007669"/>
    <property type="project" value="InterPro"/>
</dbReference>
<organism evidence="3 4">
    <name type="scientific">Trichonephila clavipes</name>
    <name type="common">Golden silk orbweaver</name>
    <name type="synonym">Nephila clavipes</name>
    <dbReference type="NCBI Taxonomy" id="2585209"/>
    <lineage>
        <taxon>Eukaryota</taxon>
        <taxon>Metazoa</taxon>
        <taxon>Ecdysozoa</taxon>
        <taxon>Arthropoda</taxon>
        <taxon>Chelicerata</taxon>
        <taxon>Arachnida</taxon>
        <taxon>Araneae</taxon>
        <taxon>Araneomorphae</taxon>
        <taxon>Entelegynae</taxon>
        <taxon>Araneoidea</taxon>
        <taxon>Nephilidae</taxon>
        <taxon>Trichonephila</taxon>
    </lineage>
</organism>
<name>A0A8X6VLN1_TRICX</name>
<feature type="compositionally biased region" description="Pro residues" evidence="1">
    <location>
        <begin position="92"/>
        <end position="101"/>
    </location>
</feature>
<evidence type="ECO:0000313" key="4">
    <source>
        <dbReference type="Proteomes" id="UP000887159"/>
    </source>
</evidence>
<feature type="region of interest" description="Disordered" evidence="1">
    <location>
        <begin position="1"/>
        <end position="137"/>
    </location>
</feature>